<keyword evidence="3" id="KW-1185">Reference proteome</keyword>
<dbReference type="KEGG" id="bav:BAV2041"/>
<evidence type="ECO:0000313" key="2">
    <source>
        <dbReference type="EMBL" id="CAJ49650.1"/>
    </source>
</evidence>
<protein>
    <submittedName>
        <fullName evidence="2">Membrane protein</fullName>
    </submittedName>
</protein>
<reference evidence="2 3" key="1">
    <citation type="journal article" date="2006" name="J. Bacteriol.">
        <title>Comparison of the genome sequence of the poultry pathogen Bordetella avium with those of B. bronchiseptica, B. pertussis, and B. parapertussis reveals extensive diversity in surface structures associated with host interaction.</title>
        <authorList>
            <person name="Sebaihia M."/>
            <person name="Preston A."/>
            <person name="Maskell D.J."/>
            <person name="Kuzmiak H."/>
            <person name="Connell T.D."/>
            <person name="King N.D."/>
            <person name="Orndorff P.E."/>
            <person name="Miyamoto D.M."/>
            <person name="Thomson N.R."/>
            <person name="Harris D."/>
            <person name="Goble A."/>
            <person name="Lord A."/>
            <person name="Murphy L."/>
            <person name="Quail M.A."/>
            <person name="Rutter S."/>
            <person name="Squares R."/>
            <person name="Squares S."/>
            <person name="Woodward J."/>
            <person name="Parkhill J."/>
            <person name="Temple L.M."/>
        </authorList>
    </citation>
    <scope>NUCLEOTIDE SEQUENCE [LARGE SCALE GENOMIC DNA]</scope>
    <source>
        <strain evidence="2 3">197N</strain>
    </source>
</reference>
<keyword evidence="1" id="KW-1133">Transmembrane helix</keyword>
<dbReference type="Proteomes" id="UP000001977">
    <property type="component" value="Chromosome"/>
</dbReference>
<name>Q2KZR1_BORA1</name>
<gene>
    <name evidence="2" type="ordered locus">BAV2041</name>
</gene>
<dbReference type="HOGENOM" id="CLU_200178_0_0_4"/>
<evidence type="ECO:0000313" key="3">
    <source>
        <dbReference type="Proteomes" id="UP000001977"/>
    </source>
</evidence>
<dbReference type="EMBL" id="AM167904">
    <property type="protein sequence ID" value="CAJ49650.1"/>
    <property type="molecule type" value="Genomic_DNA"/>
</dbReference>
<evidence type="ECO:0000256" key="1">
    <source>
        <dbReference type="SAM" id="Phobius"/>
    </source>
</evidence>
<dbReference type="STRING" id="360910.BAV2041"/>
<feature type="transmembrane region" description="Helical" evidence="1">
    <location>
        <begin position="7"/>
        <end position="28"/>
    </location>
</feature>
<organism evidence="2 3">
    <name type="scientific">Bordetella avium (strain 197N)</name>
    <dbReference type="NCBI Taxonomy" id="360910"/>
    <lineage>
        <taxon>Bacteria</taxon>
        <taxon>Pseudomonadati</taxon>
        <taxon>Pseudomonadota</taxon>
        <taxon>Betaproteobacteria</taxon>
        <taxon>Burkholderiales</taxon>
        <taxon>Alcaligenaceae</taxon>
        <taxon>Bordetella</taxon>
    </lineage>
</organism>
<dbReference type="eggNOG" id="ENOG5033IFE">
    <property type="taxonomic scope" value="Bacteria"/>
</dbReference>
<dbReference type="RefSeq" id="WP_012417707.1">
    <property type="nucleotide sequence ID" value="NC_010645.1"/>
</dbReference>
<dbReference type="AlphaFoldDB" id="Q2KZR1"/>
<keyword evidence="1" id="KW-0472">Membrane</keyword>
<sequence>MNPRPHFWFVWRAPLYLGLLTLFGLLSALLGTGIWHWASWIALSWLLLVMGWHWLRQPQS</sequence>
<feature type="transmembrane region" description="Helical" evidence="1">
    <location>
        <begin position="34"/>
        <end position="55"/>
    </location>
</feature>
<keyword evidence="1" id="KW-0812">Transmembrane</keyword>
<proteinExistence type="predicted"/>
<dbReference type="GeneID" id="92934897"/>
<accession>Q2KZR1</accession>